<dbReference type="Proteomes" id="UP001276229">
    <property type="component" value="Unassembled WGS sequence"/>
</dbReference>
<dbReference type="EMBL" id="JAUTFL010000013">
    <property type="protein sequence ID" value="MDW8645854.1"/>
    <property type="molecule type" value="Genomic_DNA"/>
</dbReference>
<name>A0AAJ2PFI2_STRSU</name>
<gene>
    <name evidence="1" type="ORF">Q7V66_06800</name>
</gene>
<protein>
    <recommendedName>
        <fullName evidence="3">Prophage Sa05, CopG family transcriptional regulator</fullName>
    </recommendedName>
</protein>
<evidence type="ECO:0000313" key="1">
    <source>
        <dbReference type="EMBL" id="MDW8645854.1"/>
    </source>
</evidence>
<sequence>MGKTIGRPKSENPKNKQIKIRMTEQQFQDLEDVAEQKNMTKTEVVMRGIELVKSEKSK</sequence>
<dbReference type="RefSeq" id="WP_172075982.1">
    <property type="nucleotide sequence ID" value="NZ_CP195773.1"/>
</dbReference>
<accession>A0AAJ2PFI2</accession>
<comment type="caution">
    <text evidence="1">The sequence shown here is derived from an EMBL/GenBank/DDBJ whole genome shotgun (WGS) entry which is preliminary data.</text>
</comment>
<evidence type="ECO:0000313" key="2">
    <source>
        <dbReference type="Proteomes" id="UP001276229"/>
    </source>
</evidence>
<organism evidence="1 2">
    <name type="scientific">Streptococcus suis</name>
    <dbReference type="NCBI Taxonomy" id="1307"/>
    <lineage>
        <taxon>Bacteria</taxon>
        <taxon>Bacillati</taxon>
        <taxon>Bacillota</taxon>
        <taxon>Bacilli</taxon>
        <taxon>Lactobacillales</taxon>
        <taxon>Streptococcaceae</taxon>
        <taxon>Streptococcus</taxon>
    </lineage>
</organism>
<proteinExistence type="predicted"/>
<reference evidence="1" key="1">
    <citation type="submission" date="2023-07" db="EMBL/GenBank/DDBJ databases">
        <title>Characterization of virulence traits, antimicrobial resistance genes carried by mobile genetic elements and competence in Streptococcus suis strains isolated in France.</title>
        <authorList>
            <person name="Dechene-Tempier M."/>
            <person name="Marois-Crehan C."/>
            <person name="De Boisseson C."/>
            <person name="Lucas P."/>
            <person name="Bougeard S."/>
            <person name="Libante V."/>
            <person name="Payot S."/>
        </authorList>
    </citation>
    <scope>NUCLEOTIDE SEQUENCE</scope>
    <source>
        <strain evidence="1">1551</strain>
    </source>
</reference>
<dbReference type="AlphaFoldDB" id="A0AAJ2PFI2"/>
<evidence type="ECO:0008006" key="3">
    <source>
        <dbReference type="Google" id="ProtNLM"/>
    </source>
</evidence>